<dbReference type="Proteomes" id="UP001056120">
    <property type="component" value="Linkage Group LG05"/>
</dbReference>
<keyword evidence="2" id="KW-1185">Reference proteome</keyword>
<comment type="caution">
    <text evidence="1">The sequence shown here is derived from an EMBL/GenBank/DDBJ whole genome shotgun (WGS) entry which is preliminary data.</text>
</comment>
<name>A0ACB9J949_9ASTR</name>
<evidence type="ECO:0000313" key="1">
    <source>
        <dbReference type="EMBL" id="KAI3816662.1"/>
    </source>
</evidence>
<proteinExistence type="predicted"/>
<reference evidence="2" key="1">
    <citation type="journal article" date="2022" name="Mol. Ecol. Resour.">
        <title>The genomes of chicory, endive, great burdock and yacon provide insights into Asteraceae palaeo-polyploidization history and plant inulin production.</title>
        <authorList>
            <person name="Fan W."/>
            <person name="Wang S."/>
            <person name="Wang H."/>
            <person name="Wang A."/>
            <person name="Jiang F."/>
            <person name="Liu H."/>
            <person name="Zhao H."/>
            <person name="Xu D."/>
            <person name="Zhang Y."/>
        </authorList>
    </citation>
    <scope>NUCLEOTIDE SEQUENCE [LARGE SCALE GENOMIC DNA]</scope>
    <source>
        <strain evidence="2">cv. Yunnan</strain>
    </source>
</reference>
<dbReference type="EMBL" id="CM042022">
    <property type="protein sequence ID" value="KAI3816662.1"/>
    <property type="molecule type" value="Genomic_DNA"/>
</dbReference>
<accession>A0ACB9J949</accession>
<reference evidence="1 2" key="2">
    <citation type="journal article" date="2022" name="Mol. Ecol. Resour.">
        <title>The genomes of chicory, endive, great burdock and yacon provide insights into Asteraceae paleo-polyploidization history and plant inulin production.</title>
        <authorList>
            <person name="Fan W."/>
            <person name="Wang S."/>
            <person name="Wang H."/>
            <person name="Wang A."/>
            <person name="Jiang F."/>
            <person name="Liu H."/>
            <person name="Zhao H."/>
            <person name="Xu D."/>
            <person name="Zhang Y."/>
        </authorList>
    </citation>
    <scope>NUCLEOTIDE SEQUENCE [LARGE SCALE GENOMIC DNA]</scope>
    <source>
        <strain evidence="2">cv. Yunnan</strain>
        <tissue evidence="1">Leaves</tissue>
    </source>
</reference>
<gene>
    <name evidence="1" type="ORF">L1987_16365</name>
</gene>
<evidence type="ECO:0000313" key="2">
    <source>
        <dbReference type="Proteomes" id="UP001056120"/>
    </source>
</evidence>
<protein>
    <submittedName>
        <fullName evidence="1">Uncharacterized protein</fullName>
    </submittedName>
</protein>
<sequence>MITTKPKGYDVVSYMRRLAKDGFKGIKNPIFAKTSLKRYAYSHVDSHAKQRMHKRVYDVLDLRYLVPAESIAKSEMKVACHPRDEYEAKHGISIIMKLGNMAKGLPEEDEE</sequence>
<organism evidence="1 2">
    <name type="scientific">Smallanthus sonchifolius</name>
    <dbReference type="NCBI Taxonomy" id="185202"/>
    <lineage>
        <taxon>Eukaryota</taxon>
        <taxon>Viridiplantae</taxon>
        <taxon>Streptophyta</taxon>
        <taxon>Embryophyta</taxon>
        <taxon>Tracheophyta</taxon>
        <taxon>Spermatophyta</taxon>
        <taxon>Magnoliopsida</taxon>
        <taxon>eudicotyledons</taxon>
        <taxon>Gunneridae</taxon>
        <taxon>Pentapetalae</taxon>
        <taxon>asterids</taxon>
        <taxon>campanulids</taxon>
        <taxon>Asterales</taxon>
        <taxon>Asteraceae</taxon>
        <taxon>Asteroideae</taxon>
        <taxon>Heliantheae alliance</taxon>
        <taxon>Millerieae</taxon>
        <taxon>Smallanthus</taxon>
    </lineage>
</organism>